<feature type="transmembrane region" description="Helical" evidence="2">
    <location>
        <begin position="517"/>
        <end position="536"/>
    </location>
</feature>
<accession>A0A3R6E4N6</accession>
<evidence type="ECO:0000256" key="1">
    <source>
        <dbReference type="PROSITE-ProRule" id="PRU10141"/>
    </source>
</evidence>
<dbReference type="SMART" id="SM00220">
    <property type="entry name" value="S_TKc"/>
    <property type="match status" value="1"/>
</dbReference>
<dbReference type="PANTHER" id="PTHR44167">
    <property type="entry name" value="OVARIAN-SPECIFIC SERINE/THREONINE-PROTEIN KINASE LOK-RELATED"/>
    <property type="match status" value="1"/>
</dbReference>
<dbReference type="PROSITE" id="PS00107">
    <property type="entry name" value="PROTEIN_KINASE_ATP"/>
    <property type="match status" value="1"/>
</dbReference>
<name>A0A3R6E4N6_9FIRM</name>
<evidence type="ECO:0000259" key="3">
    <source>
        <dbReference type="PROSITE" id="PS50011"/>
    </source>
</evidence>
<keyword evidence="2" id="KW-0812">Transmembrane</keyword>
<dbReference type="Proteomes" id="UP000286595">
    <property type="component" value="Unassembled WGS sequence"/>
</dbReference>
<dbReference type="Gene3D" id="1.10.510.10">
    <property type="entry name" value="Transferase(Phosphotransferase) domain 1"/>
    <property type="match status" value="1"/>
</dbReference>
<dbReference type="InterPro" id="IPR000719">
    <property type="entry name" value="Prot_kinase_dom"/>
</dbReference>
<dbReference type="InterPro" id="IPR011009">
    <property type="entry name" value="Kinase-like_dom_sf"/>
</dbReference>
<feature type="transmembrane region" description="Helical" evidence="2">
    <location>
        <begin position="449"/>
        <end position="466"/>
    </location>
</feature>
<feature type="transmembrane region" description="Helical" evidence="2">
    <location>
        <begin position="397"/>
        <end position="415"/>
    </location>
</feature>
<evidence type="ECO:0000313" key="5">
    <source>
        <dbReference type="Proteomes" id="UP000286595"/>
    </source>
</evidence>
<keyword evidence="1" id="KW-0067">ATP-binding</keyword>
<evidence type="ECO:0000256" key="2">
    <source>
        <dbReference type="SAM" id="Phobius"/>
    </source>
</evidence>
<reference evidence="4 5" key="1">
    <citation type="submission" date="2018-08" db="EMBL/GenBank/DDBJ databases">
        <title>A genome reference for cultivated species of the human gut microbiota.</title>
        <authorList>
            <person name="Zou Y."/>
            <person name="Xue W."/>
            <person name="Luo G."/>
        </authorList>
    </citation>
    <scope>NUCLEOTIDE SEQUENCE [LARGE SCALE GENOMIC DNA]</scope>
    <source>
        <strain evidence="4 5">AM22-12LB</strain>
    </source>
</reference>
<comment type="caution">
    <text evidence="4">The sequence shown here is derived from an EMBL/GenBank/DDBJ whole genome shotgun (WGS) entry which is preliminary data.</text>
</comment>
<keyword evidence="2" id="KW-1133">Transmembrane helix</keyword>
<dbReference type="AlphaFoldDB" id="A0A3R6E4N6"/>
<dbReference type="PROSITE" id="PS50011">
    <property type="entry name" value="PROTEIN_KINASE_DOM"/>
    <property type="match status" value="1"/>
</dbReference>
<proteinExistence type="predicted"/>
<dbReference type="GO" id="GO:0005524">
    <property type="term" value="F:ATP binding"/>
    <property type="evidence" value="ECO:0007669"/>
    <property type="project" value="UniProtKB-UniRule"/>
</dbReference>
<dbReference type="PANTHER" id="PTHR44167:SF24">
    <property type="entry name" value="SERINE_THREONINE-PROTEIN KINASE CHK2"/>
    <property type="match status" value="1"/>
</dbReference>
<feature type="domain" description="Protein kinase" evidence="3">
    <location>
        <begin position="32"/>
        <end position="327"/>
    </location>
</feature>
<feature type="binding site" evidence="1">
    <location>
        <position position="62"/>
    </location>
    <ligand>
        <name>ATP</name>
        <dbReference type="ChEBI" id="CHEBI:30616"/>
    </ligand>
</feature>
<dbReference type="SUPFAM" id="SSF56112">
    <property type="entry name" value="Protein kinase-like (PK-like)"/>
    <property type="match status" value="1"/>
</dbReference>
<keyword evidence="2" id="KW-0472">Membrane</keyword>
<feature type="transmembrane region" description="Helical" evidence="2">
    <location>
        <begin position="427"/>
        <end position="443"/>
    </location>
</feature>
<dbReference type="InterPro" id="IPR017441">
    <property type="entry name" value="Protein_kinase_ATP_BS"/>
</dbReference>
<gene>
    <name evidence="4" type="ORF">DW252_01900</name>
</gene>
<dbReference type="RefSeq" id="WP_118217363.1">
    <property type="nucleotide sequence ID" value="NZ_QRIM01000002.1"/>
</dbReference>
<protein>
    <recommendedName>
        <fullName evidence="3">Protein kinase domain-containing protein</fullName>
    </recommendedName>
</protein>
<feature type="transmembrane region" description="Helical" evidence="2">
    <location>
        <begin position="548"/>
        <end position="569"/>
    </location>
</feature>
<keyword evidence="1" id="KW-0547">Nucleotide-binding</keyword>
<feature type="transmembrane region" description="Helical" evidence="2">
    <location>
        <begin position="478"/>
        <end position="497"/>
    </location>
</feature>
<dbReference type="EMBL" id="QRIM01000002">
    <property type="protein sequence ID" value="RHG62317.1"/>
    <property type="molecule type" value="Genomic_DNA"/>
</dbReference>
<evidence type="ECO:0000313" key="4">
    <source>
        <dbReference type="EMBL" id="RHG62317.1"/>
    </source>
</evidence>
<dbReference type="Pfam" id="PF00069">
    <property type="entry name" value="Pkinase"/>
    <property type="match status" value="1"/>
</dbReference>
<feature type="transmembrane region" description="Helical" evidence="2">
    <location>
        <begin position="584"/>
        <end position="603"/>
    </location>
</feature>
<sequence>MLILDKAGTDKLLLQLEKQEAFDSRYQFCKADGGLELLGTGGFSSVYEMYDSVAPKRHYAMKIIGLGEKTADEDFIFETTQIQYFLGEQSENVMRIINLWIMKVHLDETGNVTGITGVNEEEYEEAGGIPIQLVLMEKLDPVLLKDKYGNVEVLREDLKSEEEVLRLAKDIGSALSTAHENGIIHRDVKLENIFWDKHLQQYKLGDFGVARYVENGDAETVVFTDGYGAPEIERHLTEAYGLTVDIYSFGISLFLLMNGLKFPASDEYRSVFVQYSKDFIMPAPENASEDLARIIRKMCSYSAEERYQSIEEVLLEINRVKCSYEKVDGTEYEDLETETYRDEEDTVLSADQKIIEENGTQKDTDEEEWWTKDDSELSREQRIIKERCYNEAYRDMSIRRMMAAAVLFALFFEQFYSGKYYVTRGQFWILPIIMLGCSVLEIIEEFYVEFEIITIGFILFSMYSLGIHVPQVVMMMVILLRIPAITAGCAIGTGLWIGLASSNLIRLSLVNRLDLGWIFIIGTFAVVESCIFLRLFLKKESEKRFNRWCWIVDNIWYILIAVGILLLILEQFHVLVIPEMVRRIHLIRVGIGIFLIEIFYLNYYGMLEDEEEEVNINESVDEGRNL</sequence>
<organism evidence="4 5">
    <name type="scientific">Coprococcus comes</name>
    <dbReference type="NCBI Taxonomy" id="410072"/>
    <lineage>
        <taxon>Bacteria</taxon>
        <taxon>Bacillati</taxon>
        <taxon>Bacillota</taxon>
        <taxon>Clostridia</taxon>
        <taxon>Lachnospirales</taxon>
        <taxon>Lachnospiraceae</taxon>
        <taxon>Coprococcus</taxon>
    </lineage>
</organism>
<dbReference type="GO" id="GO:0004672">
    <property type="term" value="F:protein kinase activity"/>
    <property type="evidence" value="ECO:0007669"/>
    <property type="project" value="InterPro"/>
</dbReference>